<sequence length="296" mass="35668">MMEENYKVFGWRGISFEIPQNWELGAIQDSEEKGSLRFNDLKITRLELEWRKERQVFSLEKIVNRYIETLRKKAKRTGLELEIKRDLKITPLKEKVGEFFYWKADYQSYNLISYCFRSSYLIFLRVLANLKEDIEEKVKRIYKTLRTYSLEKNLWSVYDLCVKIPKEFYLFDYSFKTGNVELSFKRKKDFLNVRCISLASILLRNKDLRELSPELCRGYLKGFKYNFGEEPCYSQDKRRGYDVIKIEGMKKIFFRTLNNEIVLIHSPYKNKIFVLRLLSKEKNSKILDQILNEINS</sequence>
<evidence type="ECO:0000313" key="1">
    <source>
        <dbReference type="EMBL" id="OIN95753.1"/>
    </source>
</evidence>
<name>A0A1J4S8I8_9BACT</name>
<gene>
    <name evidence="1" type="ORF">AUJ66_08285</name>
</gene>
<comment type="caution">
    <text evidence="1">The sequence shown here is derived from an EMBL/GenBank/DDBJ whole genome shotgun (WGS) entry which is preliminary data.</text>
</comment>
<dbReference type="EMBL" id="MNUO01000128">
    <property type="protein sequence ID" value="OIN95753.1"/>
    <property type="molecule type" value="Genomic_DNA"/>
</dbReference>
<evidence type="ECO:0000313" key="2">
    <source>
        <dbReference type="Proteomes" id="UP000182278"/>
    </source>
</evidence>
<organism evidence="1 2">
    <name type="scientific">Candidatus Desantisbacteria bacterium CG1_02_38_46</name>
    <dbReference type="NCBI Taxonomy" id="1817893"/>
    <lineage>
        <taxon>Bacteria</taxon>
        <taxon>Candidatus Desantisiibacteriota</taxon>
    </lineage>
</organism>
<dbReference type="AlphaFoldDB" id="A0A1J4S8I8"/>
<protein>
    <submittedName>
        <fullName evidence="1">Uncharacterized protein</fullName>
    </submittedName>
</protein>
<reference evidence="1 2" key="1">
    <citation type="journal article" date="2016" name="Environ. Microbiol.">
        <title>Genomic resolution of a cold subsurface aquifer community provides metabolic insights for novel microbes adapted to high CO concentrations.</title>
        <authorList>
            <person name="Probst A.J."/>
            <person name="Castelle C.J."/>
            <person name="Singh A."/>
            <person name="Brown C.T."/>
            <person name="Anantharaman K."/>
            <person name="Sharon I."/>
            <person name="Hug L.A."/>
            <person name="Burstein D."/>
            <person name="Emerson J.B."/>
            <person name="Thomas B.C."/>
            <person name="Banfield J.F."/>
        </authorList>
    </citation>
    <scope>NUCLEOTIDE SEQUENCE [LARGE SCALE GENOMIC DNA]</scope>
    <source>
        <strain evidence="1">CG1_02_38_46</strain>
    </source>
</reference>
<dbReference type="Proteomes" id="UP000182278">
    <property type="component" value="Unassembled WGS sequence"/>
</dbReference>
<dbReference type="STRING" id="1817893.AUJ66_08285"/>
<accession>A0A1J4S8I8</accession>
<proteinExistence type="predicted"/>